<dbReference type="InterPro" id="IPR000683">
    <property type="entry name" value="Gfo/Idh/MocA-like_OxRdtase_N"/>
</dbReference>
<dbReference type="Pfam" id="PF00107">
    <property type="entry name" value="ADH_zinc_N"/>
    <property type="match status" value="1"/>
</dbReference>
<dbReference type="EMBL" id="JAAGNX010000003">
    <property type="protein sequence ID" value="NDV63031.1"/>
    <property type="molecule type" value="Genomic_DNA"/>
</dbReference>
<dbReference type="SUPFAM" id="SSF51735">
    <property type="entry name" value="NAD(P)-binding Rossmann-fold domains"/>
    <property type="match status" value="2"/>
</dbReference>
<dbReference type="GO" id="GO:0046872">
    <property type="term" value="F:metal ion binding"/>
    <property type="evidence" value="ECO:0007669"/>
    <property type="project" value="UniProtKB-KW"/>
</dbReference>
<keyword evidence="8" id="KW-1185">Reference proteome</keyword>
<dbReference type="AlphaFoldDB" id="A0A6B2M202"/>
<gene>
    <name evidence="7" type="ORF">G0Q06_11255</name>
</gene>
<accession>A0A6B2M202</accession>
<dbReference type="GO" id="GO:0016491">
    <property type="term" value="F:oxidoreductase activity"/>
    <property type="evidence" value="ECO:0007669"/>
    <property type="project" value="UniProtKB-KW"/>
</dbReference>
<dbReference type="RefSeq" id="WP_163965968.1">
    <property type="nucleotide sequence ID" value="NZ_JAAGNX010000003.1"/>
</dbReference>
<comment type="cofactor">
    <cofactor evidence="1">
        <name>Zn(2+)</name>
        <dbReference type="ChEBI" id="CHEBI:29105"/>
    </cofactor>
</comment>
<evidence type="ECO:0000256" key="4">
    <source>
        <dbReference type="ARBA" id="ARBA00022833"/>
    </source>
</evidence>
<keyword evidence="5" id="KW-0560">Oxidoreductase</keyword>
<dbReference type="SUPFAM" id="SSF55347">
    <property type="entry name" value="Glyceraldehyde-3-phosphate dehydrogenase-like, C-terminal domain"/>
    <property type="match status" value="1"/>
</dbReference>
<proteinExistence type="inferred from homology"/>
<dbReference type="Gene3D" id="3.90.180.10">
    <property type="entry name" value="Medium-chain alcohol dehydrogenases, catalytic domain"/>
    <property type="match status" value="1"/>
</dbReference>
<dbReference type="Proteomes" id="UP000478417">
    <property type="component" value="Unassembled WGS sequence"/>
</dbReference>
<sequence>MRQILQNLSSGETLLADVPTPKVRPKHLLIRTEASLVSLGTEKMLIDFGKANLLEKARQQPEKVKQVLEKIKTDGLMPTIEVVRAKLDAPLPLGYCNVGRVIEVGQGVEDFQVGDRVLSNSNHAEVVCAPKNLCEKVPEGVEPSSAIYGVVGAIGLQGIRLIAPTIGETIVVTGLGLIGQLSVQILLANGCKVIGIDFDSKKCQLAEEFGAKSIDLSSGQDPVAAAMALTNGKGVDGVLITASTKSNDPVHHAAQMCRQRGRIVLVGVVGMEFNRADFFEKELSFQVSCAYGPGRYDPEYEQKGNDYPYGHVRWTEQRNFEAVLGLMASGKVQTDPLTTHRYSFDRALEAYGEVGSGDAMGIVLEYSLAEGDNLKRSVRLGAAQTAASEPVVGVIGAGSFTGLVILPALKKTEARLKAISSSTGVTASHLGKKFGFESAVTDNGLIFEDEEINTVFITTRHANHGRLVMEALKAGKHVFVEKPLCIRKEEMEEIRSFFTGGDACDTKEASDTSPLLMVGFNRRFAPLIRKMKELTAKRTGPMAMIFNVNAGMIPRDHWSQLKDEGGGRILGEACHFIDTLRYIAGSEISNVKTTFAKKGGVAIDDIVSIHLEFEDGSMGTVHYFGNGNKSLERESLDVYCGGGILRMNNFRTLTGYRWPGFKKEKLRRQDKGHSAEIAAFIEAVNCGGSSPIAIEEILDVTEASFIAAEQA</sequence>
<evidence type="ECO:0000313" key="7">
    <source>
        <dbReference type="EMBL" id="NDV63031.1"/>
    </source>
</evidence>
<reference evidence="7 8" key="1">
    <citation type="submission" date="2020-02" db="EMBL/GenBank/DDBJ databases">
        <title>Albibacoteraceae fam. nov., the first described family within the subdivision 4 Verrucomicrobia.</title>
        <authorList>
            <person name="Xi F."/>
        </authorList>
    </citation>
    <scope>NUCLEOTIDE SEQUENCE [LARGE SCALE GENOMIC DNA]</scope>
    <source>
        <strain evidence="7 8">CK1056</strain>
    </source>
</reference>
<dbReference type="SMART" id="SM00829">
    <property type="entry name" value="PKS_ER"/>
    <property type="match status" value="1"/>
</dbReference>
<dbReference type="SUPFAM" id="SSF50129">
    <property type="entry name" value="GroES-like"/>
    <property type="match status" value="1"/>
</dbReference>
<dbReference type="InterPro" id="IPR036291">
    <property type="entry name" value="NAD(P)-bd_dom_sf"/>
</dbReference>
<evidence type="ECO:0000313" key="8">
    <source>
        <dbReference type="Proteomes" id="UP000478417"/>
    </source>
</evidence>
<dbReference type="Pfam" id="PF08240">
    <property type="entry name" value="ADH_N"/>
    <property type="match status" value="1"/>
</dbReference>
<dbReference type="Gene3D" id="3.30.360.10">
    <property type="entry name" value="Dihydrodipicolinate Reductase, domain 2"/>
    <property type="match status" value="1"/>
</dbReference>
<evidence type="ECO:0000256" key="3">
    <source>
        <dbReference type="ARBA" id="ARBA00022723"/>
    </source>
</evidence>
<evidence type="ECO:0000256" key="5">
    <source>
        <dbReference type="ARBA" id="ARBA00023002"/>
    </source>
</evidence>
<dbReference type="InterPro" id="IPR020843">
    <property type="entry name" value="ER"/>
</dbReference>
<comment type="caution">
    <text evidence="7">The sequence shown here is derived from an EMBL/GenBank/DDBJ whole genome shotgun (WGS) entry which is preliminary data.</text>
</comment>
<dbReference type="PANTHER" id="PTHR43350:SF19">
    <property type="entry name" value="D-GULOSIDE 3-DEHYDROGENASE"/>
    <property type="match status" value="1"/>
</dbReference>
<dbReference type="InterPro" id="IPR055170">
    <property type="entry name" value="GFO_IDH_MocA-like_dom"/>
</dbReference>
<evidence type="ECO:0000259" key="6">
    <source>
        <dbReference type="SMART" id="SM00829"/>
    </source>
</evidence>
<organism evidence="7 8">
    <name type="scientific">Oceanipulchritudo coccoides</name>
    <dbReference type="NCBI Taxonomy" id="2706888"/>
    <lineage>
        <taxon>Bacteria</taxon>
        <taxon>Pseudomonadati</taxon>
        <taxon>Verrucomicrobiota</taxon>
        <taxon>Opitutia</taxon>
        <taxon>Puniceicoccales</taxon>
        <taxon>Oceanipulchritudinaceae</taxon>
        <taxon>Oceanipulchritudo</taxon>
    </lineage>
</organism>
<dbReference type="Pfam" id="PF22725">
    <property type="entry name" value="GFO_IDH_MocA_C3"/>
    <property type="match status" value="1"/>
</dbReference>
<dbReference type="InterPro" id="IPR013154">
    <property type="entry name" value="ADH-like_N"/>
</dbReference>
<feature type="domain" description="Enoyl reductase (ER)" evidence="6">
    <location>
        <begin position="75"/>
        <end position="364"/>
    </location>
</feature>
<comment type="similarity">
    <text evidence="2">Belongs to the zinc-containing alcohol dehydrogenase family.</text>
</comment>
<dbReference type="PANTHER" id="PTHR43350">
    <property type="entry name" value="NAD-DEPENDENT ALCOHOL DEHYDROGENASE"/>
    <property type="match status" value="1"/>
</dbReference>
<name>A0A6B2M202_9BACT</name>
<dbReference type="InterPro" id="IPR011032">
    <property type="entry name" value="GroES-like_sf"/>
</dbReference>
<dbReference type="InterPro" id="IPR013149">
    <property type="entry name" value="ADH-like_C"/>
</dbReference>
<evidence type="ECO:0000256" key="2">
    <source>
        <dbReference type="ARBA" id="ARBA00008072"/>
    </source>
</evidence>
<evidence type="ECO:0000256" key="1">
    <source>
        <dbReference type="ARBA" id="ARBA00001947"/>
    </source>
</evidence>
<dbReference type="GO" id="GO:0000166">
    <property type="term" value="F:nucleotide binding"/>
    <property type="evidence" value="ECO:0007669"/>
    <property type="project" value="InterPro"/>
</dbReference>
<keyword evidence="3" id="KW-0479">Metal-binding</keyword>
<dbReference type="Pfam" id="PF01408">
    <property type="entry name" value="GFO_IDH_MocA"/>
    <property type="match status" value="1"/>
</dbReference>
<protein>
    <submittedName>
        <fullName evidence="7">Zinc-binding dehydrogenase</fullName>
    </submittedName>
</protein>
<keyword evidence="4" id="KW-0862">Zinc</keyword>
<dbReference type="CDD" id="cd08255">
    <property type="entry name" value="2-desacetyl-2-hydroxyethyl_bacteriochlorophyllide_like"/>
    <property type="match status" value="1"/>
</dbReference>
<dbReference type="Gene3D" id="3.40.50.720">
    <property type="entry name" value="NAD(P)-binding Rossmann-like Domain"/>
    <property type="match status" value="2"/>
</dbReference>